<evidence type="ECO:0000256" key="7">
    <source>
        <dbReference type="ARBA" id="ARBA00023224"/>
    </source>
</evidence>
<dbReference type="EMBL" id="JALNTZ010000002">
    <property type="protein sequence ID" value="KAJ3661992.1"/>
    <property type="molecule type" value="Genomic_DNA"/>
</dbReference>
<keyword evidence="4 8" id="KW-1133">Transmembrane helix</keyword>
<dbReference type="PANTHER" id="PTHR21143:SF133">
    <property type="entry name" value="GUSTATORY AND PHEROMONE RECEPTOR 32A-RELATED"/>
    <property type="match status" value="1"/>
</dbReference>
<dbReference type="GO" id="GO:0030425">
    <property type="term" value="C:dendrite"/>
    <property type="evidence" value="ECO:0007669"/>
    <property type="project" value="TreeGrafter"/>
</dbReference>
<dbReference type="InterPro" id="IPR013604">
    <property type="entry name" value="7TM_chemorcpt"/>
</dbReference>
<comment type="similarity">
    <text evidence="8">Belongs to the insect chemoreceptor superfamily. Gustatory receptor (GR) family.</text>
</comment>
<accession>A0AA38IXA1</accession>
<evidence type="ECO:0000256" key="1">
    <source>
        <dbReference type="ARBA" id="ARBA00004651"/>
    </source>
</evidence>
<keyword evidence="7 8" id="KW-0807">Transducer</keyword>
<name>A0AA38IXA1_9CUCU</name>
<organism evidence="9 10">
    <name type="scientific">Zophobas morio</name>
    <dbReference type="NCBI Taxonomy" id="2755281"/>
    <lineage>
        <taxon>Eukaryota</taxon>
        <taxon>Metazoa</taxon>
        <taxon>Ecdysozoa</taxon>
        <taxon>Arthropoda</taxon>
        <taxon>Hexapoda</taxon>
        <taxon>Insecta</taxon>
        <taxon>Pterygota</taxon>
        <taxon>Neoptera</taxon>
        <taxon>Endopterygota</taxon>
        <taxon>Coleoptera</taxon>
        <taxon>Polyphaga</taxon>
        <taxon>Cucujiformia</taxon>
        <taxon>Tenebrionidae</taxon>
        <taxon>Zophobas</taxon>
    </lineage>
</organism>
<comment type="subcellular location">
    <subcellularLocation>
        <location evidence="1 8">Cell membrane</location>
        <topology evidence="1 8">Multi-pass membrane protein</topology>
    </subcellularLocation>
</comment>
<evidence type="ECO:0000256" key="6">
    <source>
        <dbReference type="ARBA" id="ARBA00023170"/>
    </source>
</evidence>
<dbReference type="Proteomes" id="UP001168821">
    <property type="component" value="Unassembled WGS sequence"/>
</dbReference>
<protein>
    <recommendedName>
        <fullName evidence="8">Gustatory receptor</fullName>
    </recommendedName>
</protein>
<comment type="function">
    <text evidence="8">Gustatory receptor which mediates acceptance or avoidance behavior, depending on its substrates.</text>
</comment>
<keyword evidence="6 8" id="KW-0675">Receptor</keyword>
<evidence type="ECO:0000313" key="10">
    <source>
        <dbReference type="Proteomes" id="UP001168821"/>
    </source>
</evidence>
<evidence type="ECO:0000256" key="4">
    <source>
        <dbReference type="ARBA" id="ARBA00022989"/>
    </source>
</evidence>
<feature type="transmembrane region" description="Helical" evidence="8">
    <location>
        <begin position="338"/>
        <end position="355"/>
    </location>
</feature>
<feature type="transmembrane region" description="Helical" evidence="8">
    <location>
        <begin position="45"/>
        <end position="64"/>
    </location>
</feature>
<dbReference type="GO" id="GO:0030424">
    <property type="term" value="C:axon"/>
    <property type="evidence" value="ECO:0007669"/>
    <property type="project" value="TreeGrafter"/>
</dbReference>
<evidence type="ECO:0000256" key="2">
    <source>
        <dbReference type="ARBA" id="ARBA00022475"/>
    </source>
</evidence>
<keyword evidence="3 8" id="KW-0812">Transmembrane</keyword>
<keyword evidence="10" id="KW-1185">Reference proteome</keyword>
<sequence>MLWQPISVNSFIKPIFTMWKYTGLPIFTSKYCDNLKKDVFVSGNFQILPVTTVLMLTACVYFVSGRIFLSYTHTVLSIQFSFIGVMHAVTLCFVYSRRKQIINIVTKFSEAEDRVSKLTKNRITYKYADFLLKFIITKYVFAFLAWVTDIVSEPIFKANVSCYHLIWNYQFQLQLVFFVFFLMLKSLYAKVEEHLNKIHRSSDSQQSYKEIKEIIEYLDTIILKIKKTFQEIILVETVFETVCTTGGLYYTILTVPNLEFALTATAVFYLFLQASADFSTICFFQFVVEQRVKLVEKVADIYGAKNAADKKALYTTTLHFSELQFNVCGFFFLDYRTIYSMIAGMSTILVYLFQFRKKEI</sequence>
<dbReference type="Pfam" id="PF08395">
    <property type="entry name" value="7tm_7"/>
    <property type="match status" value="1"/>
</dbReference>
<dbReference type="PANTHER" id="PTHR21143">
    <property type="entry name" value="INVERTEBRATE GUSTATORY RECEPTOR"/>
    <property type="match status" value="1"/>
</dbReference>
<dbReference type="GO" id="GO:0007635">
    <property type="term" value="P:chemosensory behavior"/>
    <property type="evidence" value="ECO:0007669"/>
    <property type="project" value="TreeGrafter"/>
</dbReference>
<feature type="transmembrane region" description="Helical" evidence="8">
    <location>
        <begin position="76"/>
        <end position="95"/>
    </location>
</feature>
<comment type="caution">
    <text evidence="8">Lacks conserved residue(s) required for the propagation of feature annotation.</text>
</comment>
<dbReference type="GO" id="GO:0050909">
    <property type="term" value="P:sensory perception of taste"/>
    <property type="evidence" value="ECO:0007669"/>
    <property type="project" value="InterPro"/>
</dbReference>
<reference evidence="9" key="1">
    <citation type="journal article" date="2023" name="G3 (Bethesda)">
        <title>Whole genome assemblies of Zophobas morio and Tenebrio molitor.</title>
        <authorList>
            <person name="Kaur S."/>
            <person name="Stinson S.A."/>
            <person name="diCenzo G.C."/>
        </authorList>
    </citation>
    <scope>NUCLEOTIDE SEQUENCE</scope>
    <source>
        <strain evidence="9">QUZm001</strain>
    </source>
</reference>
<evidence type="ECO:0000313" key="9">
    <source>
        <dbReference type="EMBL" id="KAJ3661992.1"/>
    </source>
</evidence>
<dbReference type="GO" id="GO:0043025">
    <property type="term" value="C:neuronal cell body"/>
    <property type="evidence" value="ECO:0007669"/>
    <property type="project" value="TreeGrafter"/>
</dbReference>
<feature type="transmembrane region" description="Helical" evidence="8">
    <location>
        <begin position="167"/>
        <end position="188"/>
    </location>
</feature>
<dbReference type="GO" id="GO:0008049">
    <property type="term" value="P:male courtship behavior"/>
    <property type="evidence" value="ECO:0007669"/>
    <property type="project" value="TreeGrafter"/>
</dbReference>
<keyword evidence="2 8" id="KW-1003">Cell membrane</keyword>
<keyword evidence="5 8" id="KW-0472">Membrane</keyword>
<comment type="caution">
    <text evidence="9">The sequence shown here is derived from an EMBL/GenBank/DDBJ whole genome shotgun (WGS) entry which is preliminary data.</text>
</comment>
<feature type="transmembrane region" description="Helical" evidence="8">
    <location>
        <begin position="130"/>
        <end position="147"/>
    </location>
</feature>
<dbReference type="GO" id="GO:0005886">
    <property type="term" value="C:plasma membrane"/>
    <property type="evidence" value="ECO:0007669"/>
    <property type="project" value="UniProtKB-SubCell"/>
</dbReference>
<gene>
    <name evidence="9" type="ORF">Zmor_006361</name>
</gene>
<evidence type="ECO:0000256" key="5">
    <source>
        <dbReference type="ARBA" id="ARBA00023136"/>
    </source>
</evidence>
<proteinExistence type="inferred from homology"/>
<dbReference type="GO" id="GO:0007165">
    <property type="term" value="P:signal transduction"/>
    <property type="evidence" value="ECO:0007669"/>
    <property type="project" value="UniProtKB-KW"/>
</dbReference>
<dbReference type="AlphaFoldDB" id="A0AA38IXA1"/>
<evidence type="ECO:0000256" key="8">
    <source>
        <dbReference type="RuleBase" id="RU363108"/>
    </source>
</evidence>
<evidence type="ECO:0000256" key="3">
    <source>
        <dbReference type="ARBA" id="ARBA00022692"/>
    </source>
</evidence>